<organism evidence="4 5">
    <name type="scientific">Flavobacterium haoranii</name>
    <dbReference type="NCBI Taxonomy" id="683124"/>
    <lineage>
        <taxon>Bacteria</taxon>
        <taxon>Pseudomonadati</taxon>
        <taxon>Bacteroidota</taxon>
        <taxon>Flavobacteriia</taxon>
        <taxon>Flavobacteriales</taxon>
        <taxon>Flavobacteriaceae</taxon>
        <taxon>Flavobacterium</taxon>
    </lineage>
</organism>
<evidence type="ECO:0000313" key="4">
    <source>
        <dbReference type="EMBL" id="SHI95405.1"/>
    </source>
</evidence>
<keyword evidence="5" id="KW-1185">Reference proteome</keyword>
<evidence type="ECO:0000259" key="3">
    <source>
        <dbReference type="Pfam" id="PF18962"/>
    </source>
</evidence>
<dbReference type="NCBIfam" id="TIGR04183">
    <property type="entry name" value="Por_Secre_tail"/>
    <property type="match status" value="1"/>
</dbReference>
<proteinExistence type="predicted"/>
<feature type="chain" id="PRO_5012454959" evidence="2">
    <location>
        <begin position="26"/>
        <end position="118"/>
    </location>
</feature>
<protein>
    <submittedName>
        <fullName evidence="4">Por secretion system C-terminal sorting domain-containing protein</fullName>
    </submittedName>
</protein>
<evidence type="ECO:0000313" key="5">
    <source>
        <dbReference type="Proteomes" id="UP000184232"/>
    </source>
</evidence>
<dbReference type="Proteomes" id="UP000184232">
    <property type="component" value="Unassembled WGS sequence"/>
</dbReference>
<evidence type="ECO:0000256" key="2">
    <source>
        <dbReference type="SAM" id="SignalP"/>
    </source>
</evidence>
<accession>A0A1M6FCL5</accession>
<dbReference type="AlphaFoldDB" id="A0A1M6FCL5"/>
<dbReference type="InterPro" id="IPR026444">
    <property type="entry name" value="Secre_tail"/>
</dbReference>
<evidence type="ECO:0000256" key="1">
    <source>
        <dbReference type="ARBA" id="ARBA00022729"/>
    </source>
</evidence>
<feature type="signal peptide" evidence="2">
    <location>
        <begin position="1"/>
        <end position="25"/>
    </location>
</feature>
<dbReference type="EMBL" id="FQZH01000001">
    <property type="protein sequence ID" value="SHI95405.1"/>
    <property type="molecule type" value="Genomic_DNA"/>
</dbReference>
<sequence length="118" mass="13212">MKPMIKKYFYILLFIFSFSSFCATAQDLKGSSDFGKNQEQPNLEGLSIYPNPTNSGKIFISSKSLAEKKIEIFDVLGKRVLETITSNKEVNVSILKPGVYIIKVKEGDASVTRKLIIN</sequence>
<gene>
    <name evidence="4" type="ORF">SAMN05444337_1191</name>
</gene>
<keyword evidence="1 2" id="KW-0732">Signal</keyword>
<name>A0A1M6FCL5_9FLAO</name>
<reference evidence="4 5" key="1">
    <citation type="submission" date="2016-11" db="EMBL/GenBank/DDBJ databases">
        <authorList>
            <person name="Jaros S."/>
            <person name="Januszkiewicz K."/>
            <person name="Wedrychowicz H."/>
        </authorList>
    </citation>
    <scope>NUCLEOTIDE SEQUENCE [LARGE SCALE GENOMIC DNA]</scope>
    <source>
        <strain evidence="4 5">DSM 22807</strain>
    </source>
</reference>
<feature type="domain" description="Secretion system C-terminal sorting" evidence="3">
    <location>
        <begin position="48"/>
        <end position="117"/>
    </location>
</feature>
<dbReference type="Pfam" id="PF18962">
    <property type="entry name" value="Por_Secre_tail"/>
    <property type="match status" value="1"/>
</dbReference>
<dbReference type="STRING" id="683124.SAMN05444337_1191"/>